<reference evidence="2 3" key="1">
    <citation type="submission" date="2024-04" db="EMBL/GenBank/DDBJ databases">
        <authorList>
            <person name="Fracassetti M."/>
        </authorList>
    </citation>
    <scope>NUCLEOTIDE SEQUENCE [LARGE SCALE GENOMIC DNA]</scope>
</reference>
<evidence type="ECO:0000259" key="1">
    <source>
        <dbReference type="Pfam" id="PF03732"/>
    </source>
</evidence>
<accession>A0AAV2DD13</accession>
<dbReference type="InterPro" id="IPR005162">
    <property type="entry name" value="Retrotrans_gag_dom"/>
</dbReference>
<keyword evidence="3" id="KW-1185">Reference proteome</keyword>
<feature type="domain" description="Retrotransposon gag" evidence="1">
    <location>
        <begin position="3"/>
        <end position="51"/>
    </location>
</feature>
<evidence type="ECO:0000313" key="3">
    <source>
        <dbReference type="Proteomes" id="UP001497516"/>
    </source>
</evidence>
<dbReference type="Proteomes" id="UP001497516">
    <property type="component" value="Chromosome 2"/>
</dbReference>
<gene>
    <name evidence="2" type="ORF">LTRI10_LOCUS13647</name>
</gene>
<proteinExistence type="predicted"/>
<protein>
    <recommendedName>
        <fullName evidence="1">Retrotransposon gag domain-containing protein</fullName>
    </recommendedName>
</protein>
<name>A0AAV2DD13_9ROSI</name>
<evidence type="ECO:0000313" key="2">
    <source>
        <dbReference type="EMBL" id="CAL1371591.1"/>
    </source>
</evidence>
<dbReference type="Pfam" id="PF03732">
    <property type="entry name" value="Retrotrans_gag"/>
    <property type="match status" value="1"/>
</dbReference>
<dbReference type="EMBL" id="OZ034815">
    <property type="protein sequence ID" value="CAL1371591.1"/>
    <property type="molecule type" value="Genomic_DNA"/>
</dbReference>
<dbReference type="AlphaFoldDB" id="A0AAV2DD13"/>
<organism evidence="2 3">
    <name type="scientific">Linum trigynum</name>
    <dbReference type="NCBI Taxonomy" id="586398"/>
    <lineage>
        <taxon>Eukaryota</taxon>
        <taxon>Viridiplantae</taxon>
        <taxon>Streptophyta</taxon>
        <taxon>Embryophyta</taxon>
        <taxon>Tracheophyta</taxon>
        <taxon>Spermatophyta</taxon>
        <taxon>Magnoliopsida</taxon>
        <taxon>eudicotyledons</taxon>
        <taxon>Gunneridae</taxon>
        <taxon>Pentapetalae</taxon>
        <taxon>rosids</taxon>
        <taxon>fabids</taxon>
        <taxon>Malpighiales</taxon>
        <taxon>Linaceae</taxon>
        <taxon>Linum</taxon>
    </lineage>
</organism>
<sequence>MKAQKEIVDFVQADDESLSEAWERYKELLLKCPSHNLEEWNVITIFFDGIRREFRQALNTASGGGFTSMEPGAAYDLIENMCFDANEWGGEKRSRRRGGMHEVKKFTGLEARIEAKLDAKFDALERRVANLSLVSADQNISCELCASAHH</sequence>